<feature type="DNA-binding region" description="H-T-H motif" evidence="2">
    <location>
        <begin position="36"/>
        <end position="55"/>
    </location>
</feature>
<dbReference type="Proteomes" id="UP000001572">
    <property type="component" value="Chromosome"/>
</dbReference>
<dbReference type="InterPro" id="IPR009057">
    <property type="entry name" value="Homeodomain-like_sf"/>
</dbReference>
<keyword evidence="5" id="KW-1185">Reference proteome</keyword>
<dbReference type="InterPro" id="IPR001647">
    <property type="entry name" value="HTH_TetR"/>
</dbReference>
<dbReference type="SUPFAM" id="SSF48498">
    <property type="entry name" value="Tetracyclin repressor-like, C-terminal domain"/>
    <property type="match status" value="1"/>
</dbReference>
<dbReference type="OrthoDB" id="494991at2"/>
<dbReference type="Pfam" id="PF00440">
    <property type="entry name" value="TetR_N"/>
    <property type="match status" value="1"/>
</dbReference>
<gene>
    <name evidence="4" type="ordered locus">Amet_3860</name>
</gene>
<dbReference type="SUPFAM" id="SSF46689">
    <property type="entry name" value="Homeodomain-like"/>
    <property type="match status" value="1"/>
</dbReference>
<dbReference type="STRING" id="293826.Amet_3860"/>
<dbReference type="KEGG" id="amt:Amet_3860"/>
<dbReference type="InterPro" id="IPR036271">
    <property type="entry name" value="Tet_transcr_reg_TetR-rel_C_sf"/>
</dbReference>
<evidence type="ECO:0000259" key="3">
    <source>
        <dbReference type="PROSITE" id="PS50977"/>
    </source>
</evidence>
<evidence type="ECO:0000313" key="5">
    <source>
        <dbReference type="Proteomes" id="UP000001572"/>
    </source>
</evidence>
<keyword evidence="1 2" id="KW-0238">DNA-binding</keyword>
<evidence type="ECO:0000256" key="1">
    <source>
        <dbReference type="ARBA" id="ARBA00023125"/>
    </source>
</evidence>
<dbReference type="InterPro" id="IPR050624">
    <property type="entry name" value="HTH-type_Tx_Regulator"/>
</dbReference>
<dbReference type="PROSITE" id="PS50977">
    <property type="entry name" value="HTH_TETR_2"/>
    <property type="match status" value="1"/>
</dbReference>
<dbReference type="PANTHER" id="PTHR43479">
    <property type="entry name" value="ACREF/ENVCD OPERON REPRESSOR-RELATED"/>
    <property type="match status" value="1"/>
</dbReference>
<proteinExistence type="predicted"/>
<evidence type="ECO:0000313" key="4">
    <source>
        <dbReference type="EMBL" id="ABR49973.1"/>
    </source>
</evidence>
<reference evidence="5" key="1">
    <citation type="journal article" date="2016" name="Genome Announc.">
        <title>Complete genome sequence of Alkaliphilus metalliredigens strain QYMF, an alkaliphilic and metal-reducing bacterium isolated from borax-contaminated leachate ponds.</title>
        <authorList>
            <person name="Hwang C."/>
            <person name="Copeland A."/>
            <person name="Lucas S."/>
            <person name="Lapidus A."/>
            <person name="Barry K."/>
            <person name="Detter J.C."/>
            <person name="Glavina Del Rio T."/>
            <person name="Hammon N."/>
            <person name="Israni S."/>
            <person name="Dalin E."/>
            <person name="Tice H."/>
            <person name="Pitluck S."/>
            <person name="Chertkov O."/>
            <person name="Brettin T."/>
            <person name="Bruce D."/>
            <person name="Han C."/>
            <person name="Schmutz J."/>
            <person name="Larimer F."/>
            <person name="Land M.L."/>
            <person name="Hauser L."/>
            <person name="Kyrpides N."/>
            <person name="Mikhailova N."/>
            <person name="Ye Q."/>
            <person name="Zhou J."/>
            <person name="Richardson P."/>
            <person name="Fields M.W."/>
        </authorList>
    </citation>
    <scope>NUCLEOTIDE SEQUENCE [LARGE SCALE GENOMIC DNA]</scope>
    <source>
        <strain evidence="5">QYMF</strain>
    </source>
</reference>
<dbReference type="AlphaFoldDB" id="A6TUV5"/>
<dbReference type="PRINTS" id="PR00455">
    <property type="entry name" value="HTHTETR"/>
</dbReference>
<dbReference type="HOGENOM" id="CLU_069356_12_7_9"/>
<sequence>MSKKQTKRDIQAEQTYHKLLDMSLELVKRHGYHKVTISQICDACGCAKGTFYNYFDSKTDILYRLAIQLNEKLSTMFSYDETKSAKELYLQYVYSYMELVKEDGYAFSKNYLQMLISESMSGEKVGLNIQKEYLFYLLDRGRNSGEFTKNIDNKEFFNLWQATVLGVLAMWAIEDNNYDVTKEGCNALSHIIKTMI</sequence>
<dbReference type="Gene3D" id="1.10.357.10">
    <property type="entry name" value="Tetracycline Repressor, domain 2"/>
    <property type="match status" value="1"/>
</dbReference>
<feature type="domain" description="HTH tetR-type" evidence="3">
    <location>
        <begin position="13"/>
        <end position="73"/>
    </location>
</feature>
<accession>A6TUV5</accession>
<dbReference type="GO" id="GO:0003677">
    <property type="term" value="F:DNA binding"/>
    <property type="evidence" value="ECO:0007669"/>
    <property type="project" value="UniProtKB-UniRule"/>
</dbReference>
<organism evidence="4 5">
    <name type="scientific">Alkaliphilus metalliredigens (strain QYMF)</name>
    <dbReference type="NCBI Taxonomy" id="293826"/>
    <lineage>
        <taxon>Bacteria</taxon>
        <taxon>Bacillati</taxon>
        <taxon>Bacillota</taxon>
        <taxon>Clostridia</taxon>
        <taxon>Peptostreptococcales</taxon>
        <taxon>Natronincolaceae</taxon>
        <taxon>Alkaliphilus</taxon>
    </lineage>
</organism>
<dbReference type="PANTHER" id="PTHR43479:SF11">
    <property type="entry name" value="ACREF_ENVCD OPERON REPRESSOR-RELATED"/>
    <property type="match status" value="1"/>
</dbReference>
<dbReference type="RefSeq" id="WP_012064928.1">
    <property type="nucleotide sequence ID" value="NC_009633.1"/>
</dbReference>
<dbReference type="eggNOG" id="COG1309">
    <property type="taxonomic scope" value="Bacteria"/>
</dbReference>
<dbReference type="EMBL" id="CP000724">
    <property type="protein sequence ID" value="ABR49973.1"/>
    <property type="molecule type" value="Genomic_DNA"/>
</dbReference>
<protein>
    <submittedName>
        <fullName evidence="4">Transcriptional regulator, TetR family</fullName>
    </submittedName>
</protein>
<name>A6TUV5_ALKMQ</name>
<evidence type="ECO:0000256" key="2">
    <source>
        <dbReference type="PROSITE-ProRule" id="PRU00335"/>
    </source>
</evidence>